<dbReference type="RefSeq" id="WP_066965207.1">
    <property type="nucleotide sequence ID" value="NZ_CP023449.1"/>
</dbReference>
<dbReference type="EC" id="4.3.1.12" evidence="1"/>
<dbReference type="PANTHER" id="PTHR13812:SF19">
    <property type="entry name" value="KETIMINE REDUCTASE MU-CRYSTALLIN"/>
    <property type="match status" value="1"/>
</dbReference>
<dbReference type="Gene3D" id="3.30.1780.10">
    <property type="entry name" value="ornithine cyclodeaminase, domain 1"/>
    <property type="match status" value="1"/>
</dbReference>
<dbReference type="GO" id="GO:0005737">
    <property type="term" value="C:cytoplasm"/>
    <property type="evidence" value="ECO:0007669"/>
    <property type="project" value="TreeGrafter"/>
</dbReference>
<dbReference type="AlphaFoldDB" id="A0A2A4FTT4"/>
<organism evidence="1 2">
    <name type="scientific">Rhizorhabdus dicambivorans</name>
    <dbReference type="NCBI Taxonomy" id="1850238"/>
    <lineage>
        <taxon>Bacteria</taxon>
        <taxon>Pseudomonadati</taxon>
        <taxon>Pseudomonadota</taxon>
        <taxon>Alphaproteobacteria</taxon>
        <taxon>Sphingomonadales</taxon>
        <taxon>Sphingomonadaceae</taxon>
        <taxon>Rhizorhabdus</taxon>
    </lineage>
</organism>
<gene>
    <name evidence="1" type="ORF">COO09_16695</name>
</gene>
<dbReference type="InterPro" id="IPR003462">
    <property type="entry name" value="ODC_Mu_crystall"/>
</dbReference>
<dbReference type="InterPro" id="IPR036291">
    <property type="entry name" value="NAD(P)-bd_dom_sf"/>
</dbReference>
<dbReference type="OrthoDB" id="9785971at2"/>
<proteinExistence type="predicted"/>
<dbReference type="PANTHER" id="PTHR13812">
    <property type="entry name" value="KETIMINE REDUCTASE MU-CRYSTALLIN"/>
    <property type="match status" value="1"/>
</dbReference>
<evidence type="ECO:0000313" key="2">
    <source>
        <dbReference type="Proteomes" id="UP000218934"/>
    </source>
</evidence>
<dbReference type="EMBL" id="NWUF01000018">
    <property type="protein sequence ID" value="PCE41140.1"/>
    <property type="molecule type" value="Genomic_DNA"/>
</dbReference>
<sequence length="316" mass="33009">MIYLDANAIGRLSDQAALLAALKKAFGSVALQLSRAHYDLPQPGNVLLVMPSVDQRQVGVKLITVAPGRGRTGHPSVNGLYVLLDAETGDTVALLDAAALTVVRTAAVGALAASLLAPPDARTMLMIGTGALAEPLVRSHAAVRPLERVFIWGRDGRKAEAVATRLGGVVPRVEVIADLERGVSSSHIVCSATNSSQPLVRGAWVTPGSYVSLIGSFAPDMRETDDALMERARLVVDTPDALRESGDLIGPYQAGLLGPVKDLGELVRGGTPAEEKLRDIIAFKSVGVGMADLAVAQLLLAAATEIRSKILPIEIG</sequence>
<dbReference type="KEGG" id="rdi:CMV14_16365"/>
<dbReference type="InterPro" id="IPR023401">
    <property type="entry name" value="ODC_N"/>
</dbReference>
<protein>
    <submittedName>
        <fullName evidence="1">Ornithine cyclodeaminase</fullName>
        <ecNumber evidence="1">4.3.1.12</ecNumber>
    </submittedName>
</protein>
<dbReference type="GO" id="GO:0008473">
    <property type="term" value="F:ornithine cyclodeaminase activity"/>
    <property type="evidence" value="ECO:0007669"/>
    <property type="project" value="UniProtKB-EC"/>
</dbReference>
<reference evidence="1 2" key="1">
    <citation type="submission" date="2017-09" db="EMBL/GenBank/DDBJ databases">
        <title>The Catabolism of 3,6-Dichlorosalicylic acid is Initiated by the Cytochrome P450 Monooxygenase DsmABC in Rhizorhabdus dicambivorans Ndbn-20.</title>
        <authorList>
            <person name="Na L."/>
        </authorList>
    </citation>
    <scope>NUCLEOTIDE SEQUENCE [LARGE SCALE GENOMIC DNA]</scope>
    <source>
        <strain evidence="1 2">Ndbn-20m</strain>
    </source>
</reference>
<keyword evidence="2" id="KW-1185">Reference proteome</keyword>
<dbReference type="PIRSF" id="PIRSF001439">
    <property type="entry name" value="CryM"/>
    <property type="match status" value="1"/>
</dbReference>
<keyword evidence="1" id="KW-0456">Lyase</keyword>
<dbReference type="Pfam" id="PF02423">
    <property type="entry name" value="OCD_Mu_crystall"/>
    <property type="match status" value="1"/>
</dbReference>
<dbReference type="SUPFAM" id="SSF51735">
    <property type="entry name" value="NAD(P)-binding Rossmann-fold domains"/>
    <property type="match status" value="1"/>
</dbReference>
<name>A0A2A4FTT4_9SPHN</name>
<dbReference type="Gene3D" id="3.40.50.720">
    <property type="entry name" value="NAD(P)-binding Rossmann-like Domain"/>
    <property type="match status" value="1"/>
</dbReference>
<evidence type="ECO:0000313" key="1">
    <source>
        <dbReference type="EMBL" id="PCE41140.1"/>
    </source>
</evidence>
<accession>A0A2A4FTT4</accession>
<comment type="caution">
    <text evidence="1">The sequence shown here is derived from an EMBL/GenBank/DDBJ whole genome shotgun (WGS) entry which is preliminary data.</text>
</comment>
<dbReference type="Proteomes" id="UP000218934">
    <property type="component" value="Unassembled WGS sequence"/>
</dbReference>